<dbReference type="FunFam" id="3.30.420.150:FF:000001">
    <property type="entry name" value="Guanosine-5'-triphosphate,3'-diphosphate pyrophosphatase"/>
    <property type="match status" value="1"/>
</dbReference>
<dbReference type="GO" id="GO:0004309">
    <property type="term" value="F:exopolyphosphatase activity"/>
    <property type="evidence" value="ECO:0007669"/>
    <property type="project" value="TreeGrafter"/>
</dbReference>
<evidence type="ECO:0000259" key="2">
    <source>
        <dbReference type="Pfam" id="PF02541"/>
    </source>
</evidence>
<dbReference type="Gene3D" id="3.30.420.40">
    <property type="match status" value="1"/>
</dbReference>
<name>A0A7G9RTE1_9BURK</name>
<gene>
    <name evidence="4" type="ORF">H9K76_08700</name>
</gene>
<accession>A0A7G9RTE1</accession>
<evidence type="ECO:0000259" key="3">
    <source>
        <dbReference type="Pfam" id="PF21447"/>
    </source>
</evidence>
<dbReference type="AlphaFoldDB" id="A0A7G9RTE1"/>
<feature type="domain" description="Ppx/GppA phosphatase C-terminal" evidence="3">
    <location>
        <begin position="312"/>
        <end position="467"/>
    </location>
</feature>
<dbReference type="SUPFAM" id="SSF109604">
    <property type="entry name" value="HD-domain/PDEase-like"/>
    <property type="match status" value="1"/>
</dbReference>
<dbReference type="Gene3D" id="1.10.3210.10">
    <property type="entry name" value="Hypothetical protein af1432"/>
    <property type="match status" value="1"/>
</dbReference>
<keyword evidence="5" id="KW-1185">Reference proteome</keyword>
<dbReference type="Pfam" id="PF21447">
    <property type="entry name" value="Ppx-GppA_III"/>
    <property type="match status" value="1"/>
</dbReference>
<dbReference type="GO" id="GO:0006798">
    <property type="term" value="P:polyphosphate catabolic process"/>
    <property type="evidence" value="ECO:0007669"/>
    <property type="project" value="TreeGrafter"/>
</dbReference>
<dbReference type="PANTHER" id="PTHR30005">
    <property type="entry name" value="EXOPOLYPHOSPHATASE"/>
    <property type="match status" value="1"/>
</dbReference>
<evidence type="ECO:0000313" key="4">
    <source>
        <dbReference type="EMBL" id="QNN58866.1"/>
    </source>
</evidence>
<dbReference type="PIRSF" id="PIRSF001267">
    <property type="entry name" value="Pyrophosphatase_GppA_Ppx"/>
    <property type="match status" value="1"/>
</dbReference>
<protein>
    <submittedName>
        <fullName evidence="4">Ppx/GppA family phosphatase</fullName>
    </submittedName>
</protein>
<dbReference type="InterPro" id="IPR050273">
    <property type="entry name" value="GppA/Ppx_hydrolase"/>
</dbReference>
<dbReference type="FunFam" id="3.30.420.40:FF:000023">
    <property type="entry name" value="Guanosine-5'-triphosphate,3'-diphosphate pyrophosphatase"/>
    <property type="match status" value="1"/>
</dbReference>
<sequence length="493" mass="54616">MQDGTLLAAVDLGSNSFRLEIGRYEHGHIEKIEYFKETVRQGAGLDEDKNLTEQAMQRGWDCLARFAERLSGFPRANVRAVATQTLREARNREAFIERGGQILGYPIDIVSGPEEARLIYQGVARLLPQSDERRLVVDIGGRSTEIILGRQFTPTAVASFRVGSVAWSTRYFAEGQFTERAFEAAEIAAKAVLDEALDTYQRNTWDVAYGSSGTVGAVGDVLAAAGASPAGKITREGLAWLHAQLLSARSADRVRLAGLKEDRRAVIGGGISVLRAIFQLLDIDEMQVAQGALRQGALYDLLDREQPQTDLRSSTVRGLMQRFGVDEKHAERVAQIATQLFIGAAPQGSERAARKLDWAARLHEIGQRISHSGYQRHGAYILDHTDAAGFALPELHHLSQLVLGHRGKVHKAGLDLSDPQFVLQLMCLRTAIALCHARREPDMQGFSLHFSGQQCVVRSRESWSASYPQSAHLLHDESICWQKTPWEFVTELR</sequence>
<dbReference type="Gene3D" id="3.30.420.150">
    <property type="entry name" value="Exopolyphosphatase. Domain 2"/>
    <property type="match status" value="1"/>
</dbReference>
<dbReference type="Pfam" id="PF02541">
    <property type="entry name" value="Ppx-GppA"/>
    <property type="match status" value="1"/>
</dbReference>
<dbReference type="InterPro" id="IPR003695">
    <property type="entry name" value="Ppx_GppA_N"/>
</dbReference>
<organism evidence="4 5">
    <name type="scientific">Diaphorobacter ruginosibacter</name>
    <dbReference type="NCBI Taxonomy" id="1715720"/>
    <lineage>
        <taxon>Bacteria</taxon>
        <taxon>Pseudomonadati</taxon>
        <taxon>Pseudomonadota</taxon>
        <taxon>Betaproteobacteria</taxon>
        <taxon>Burkholderiales</taxon>
        <taxon>Comamonadaceae</taxon>
        <taxon>Diaphorobacter</taxon>
    </lineage>
</organism>
<dbReference type="InterPro" id="IPR030673">
    <property type="entry name" value="PyroPPase_GppA_Ppx"/>
</dbReference>
<dbReference type="RefSeq" id="WP_187599600.1">
    <property type="nucleotide sequence ID" value="NZ_CP060714.1"/>
</dbReference>
<evidence type="ECO:0000256" key="1">
    <source>
        <dbReference type="ARBA" id="ARBA00022801"/>
    </source>
</evidence>
<proteinExistence type="predicted"/>
<dbReference type="SUPFAM" id="SSF53067">
    <property type="entry name" value="Actin-like ATPase domain"/>
    <property type="match status" value="2"/>
</dbReference>
<dbReference type="Proteomes" id="UP000515811">
    <property type="component" value="Chromosome"/>
</dbReference>
<dbReference type="PANTHER" id="PTHR30005:SF14">
    <property type="entry name" value="EXOPOLYPHOSPHATASE"/>
    <property type="match status" value="1"/>
</dbReference>
<dbReference type="CDD" id="cd24053">
    <property type="entry name" value="ASKHA_NBD_EcPPX-GppA-like"/>
    <property type="match status" value="1"/>
</dbReference>
<keyword evidence="1" id="KW-0378">Hydrolase</keyword>
<reference evidence="4 5" key="1">
    <citation type="submission" date="2020-08" db="EMBL/GenBank/DDBJ databases">
        <title>Genome sequence of Diaphorobacter ruginosibacter DSM 27467T.</title>
        <authorList>
            <person name="Hyun D.-W."/>
            <person name="Bae J.-W."/>
        </authorList>
    </citation>
    <scope>NUCLEOTIDE SEQUENCE [LARGE SCALE GENOMIC DNA]</scope>
    <source>
        <strain evidence="4 5">DSM 27467</strain>
    </source>
</reference>
<evidence type="ECO:0000313" key="5">
    <source>
        <dbReference type="Proteomes" id="UP000515811"/>
    </source>
</evidence>
<dbReference type="InterPro" id="IPR043129">
    <property type="entry name" value="ATPase_NBD"/>
</dbReference>
<dbReference type="EMBL" id="CP060714">
    <property type="protein sequence ID" value="QNN58866.1"/>
    <property type="molecule type" value="Genomic_DNA"/>
</dbReference>
<feature type="domain" description="Ppx/GppA phosphatase N-terminal" evidence="2">
    <location>
        <begin position="24"/>
        <end position="305"/>
    </location>
</feature>
<dbReference type="InterPro" id="IPR048950">
    <property type="entry name" value="Ppx_GppA_C"/>
</dbReference>
<dbReference type="KEGG" id="drg:H9K76_08700"/>